<sequence length="468" mass="54330">MIPVLLIGLGRIASLLEKDSFRNHPCTHAGAIFSTWGRKKFFLIGAIDPSEERRNIFCKDWNIPKEACFPDFKSWAESFLFNLNRKDFSFISQERYKNLESNRKNIKFVSQTDWEVPVADFKNTNFVHSSRKKKDRDLTNRPNDRNSARIQKSLYVSEPKKMETFQKKGLQKQVPITKDYFQNNNEFIKNLFLKNKKSFELTSCLVIIATPSETHYELTKTAIDFGFRRLLVEKPVCHSLPLARKLAKLCKKTKTNLWVNHERRYHPLYIQVRKWIQEKTFGPVRTIRASVLTSARDPGRAILDKTGPLFHDGTHAVDLLIWYLGMPDRVVSVLRSYPHSTVEEQALAFMTYPQGETVFLEAGGMRNYFQFELDIQTENARFLVGNDEVRFWKSKPSRKYKGFKSLTPVSISEKSSAGSNPFLNLYDSIFRYLSGKPSSITGDIEENLQILTLLDTIRRKAEKRILEG</sequence>
<gene>
    <name evidence="3" type="ORF">LEP1GSC081_0140</name>
</gene>
<dbReference type="Gene3D" id="3.40.50.720">
    <property type="entry name" value="NAD(P)-binding Rossmann-like Domain"/>
    <property type="match status" value="1"/>
</dbReference>
<name>A0A0E2AX45_9LEPT</name>
<dbReference type="GO" id="GO:0000166">
    <property type="term" value="F:nucleotide binding"/>
    <property type="evidence" value="ECO:0007669"/>
    <property type="project" value="InterPro"/>
</dbReference>
<proteinExistence type="predicted"/>
<dbReference type="PANTHER" id="PTHR43377">
    <property type="entry name" value="BILIVERDIN REDUCTASE A"/>
    <property type="match status" value="1"/>
</dbReference>
<dbReference type="Proteomes" id="UP000006253">
    <property type="component" value="Unassembled WGS sequence"/>
</dbReference>
<dbReference type="InterPro" id="IPR000683">
    <property type="entry name" value="Gfo/Idh/MocA-like_OxRdtase_N"/>
</dbReference>
<dbReference type="Gene3D" id="3.30.360.10">
    <property type="entry name" value="Dihydrodipicolinate Reductase, domain 2"/>
    <property type="match status" value="1"/>
</dbReference>
<feature type="domain" description="Gfo/Idh/MocA-like oxidoreductase N-terminal" evidence="1">
    <location>
        <begin position="205"/>
        <end position="261"/>
    </location>
</feature>
<dbReference type="EMBL" id="AHMY02000069">
    <property type="protein sequence ID" value="EKO13493.1"/>
    <property type="molecule type" value="Genomic_DNA"/>
</dbReference>
<dbReference type="RefSeq" id="WP_004767048.1">
    <property type="nucleotide sequence ID" value="NZ_AHMY02000069.1"/>
</dbReference>
<dbReference type="PANTHER" id="PTHR43377:SF1">
    <property type="entry name" value="BILIVERDIN REDUCTASE A"/>
    <property type="match status" value="1"/>
</dbReference>
<dbReference type="InterPro" id="IPR051450">
    <property type="entry name" value="Gfo/Idh/MocA_Oxidoreductases"/>
</dbReference>
<dbReference type="Pfam" id="PF01408">
    <property type="entry name" value="GFO_IDH_MocA"/>
    <property type="match status" value="1"/>
</dbReference>
<dbReference type="SUPFAM" id="SSF55347">
    <property type="entry name" value="Glyceraldehyde-3-phosphate dehydrogenase-like, C-terminal domain"/>
    <property type="match status" value="1"/>
</dbReference>
<evidence type="ECO:0000259" key="1">
    <source>
        <dbReference type="Pfam" id="PF01408"/>
    </source>
</evidence>
<feature type="domain" description="GFO/IDH/MocA-like oxidoreductase" evidence="2">
    <location>
        <begin position="269"/>
        <end position="375"/>
    </location>
</feature>
<evidence type="ECO:0000313" key="3">
    <source>
        <dbReference type="EMBL" id="EKO13493.1"/>
    </source>
</evidence>
<dbReference type="InterPro" id="IPR036291">
    <property type="entry name" value="NAD(P)-bd_dom_sf"/>
</dbReference>
<reference evidence="3 4" key="1">
    <citation type="submission" date="2012-10" db="EMBL/GenBank/DDBJ databases">
        <authorList>
            <person name="Harkins D.M."/>
            <person name="Durkin A.S."/>
            <person name="Brinkac L.M."/>
            <person name="Selengut J.D."/>
            <person name="Sanka R."/>
            <person name="DePew J."/>
            <person name="Purushe J."/>
            <person name="Peacock S.J."/>
            <person name="Thaipadungpanit J."/>
            <person name="Wuthiekanun V.W."/>
            <person name="Day N.P."/>
            <person name="Vinetz J.M."/>
            <person name="Sutton G.G."/>
            <person name="Nelson W.C."/>
            <person name="Fouts D.E."/>
        </authorList>
    </citation>
    <scope>NUCLEOTIDE SEQUENCE [LARGE SCALE GENOMIC DNA]</scope>
    <source>
        <strain evidence="3 4">H1</strain>
    </source>
</reference>
<dbReference type="AlphaFoldDB" id="A0A0E2AX45"/>
<organism evidence="3 4">
    <name type="scientific">Leptospira kirschneri str. H1</name>
    <dbReference type="NCBI Taxonomy" id="1049966"/>
    <lineage>
        <taxon>Bacteria</taxon>
        <taxon>Pseudomonadati</taxon>
        <taxon>Spirochaetota</taxon>
        <taxon>Spirochaetia</taxon>
        <taxon>Leptospirales</taxon>
        <taxon>Leptospiraceae</taxon>
        <taxon>Leptospira</taxon>
    </lineage>
</organism>
<protein>
    <submittedName>
        <fullName evidence="3">Oxidoreductase family, C-terminal alpha/beta domain protein</fullName>
    </submittedName>
</protein>
<dbReference type="SUPFAM" id="SSF51735">
    <property type="entry name" value="NAD(P)-binding Rossmann-fold domains"/>
    <property type="match status" value="1"/>
</dbReference>
<dbReference type="InterPro" id="IPR055170">
    <property type="entry name" value="GFO_IDH_MocA-like_dom"/>
</dbReference>
<accession>A0A0E2AX45</accession>
<evidence type="ECO:0000259" key="2">
    <source>
        <dbReference type="Pfam" id="PF22725"/>
    </source>
</evidence>
<evidence type="ECO:0000313" key="4">
    <source>
        <dbReference type="Proteomes" id="UP000006253"/>
    </source>
</evidence>
<dbReference type="Pfam" id="PF22725">
    <property type="entry name" value="GFO_IDH_MocA_C3"/>
    <property type="match status" value="1"/>
</dbReference>
<comment type="caution">
    <text evidence="3">The sequence shown here is derived from an EMBL/GenBank/DDBJ whole genome shotgun (WGS) entry which is preliminary data.</text>
</comment>